<protein>
    <submittedName>
        <fullName evidence="1">Uncharacterized protein</fullName>
    </submittedName>
</protein>
<gene>
    <name evidence="1" type="ORF">DDW03_002460</name>
</gene>
<reference evidence="1" key="2">
    <citation type="submission" date="2017-05" db="EMBL/GenBank/DDBJ databases">
        <authorList>
            <person name="Munson-Mcgee J.H."/>
        </authorList>
    </citation>
    <scope>NUCLEOTIDE SEQUENCE</scope>
    <source>
        <strain evidence="1">SCGC AB-777_F03</strain>
    </source>
</reference>
<proteinExistence type="predicted"/>
<accession>A0AAE3EF83</accession>
<organism evidence="1 2">
    <name type="scientific">Nanobsidianus stetteri</name>
    <dbReference type="NCBI Taxonomy" id="1294122"/>
    <lineage>
        <taxon>Archaea</taxon>
        <taxon>Nanobdellota</taxon>
        <taxon>Candidatus Nanoarchaeia</taxon>
        <taxon>Nanoarchaeales</taxon>
        <taxon>Nanopusillaceae</taxon>
        <taxon>Candidatus Nanobsidianus</taxon>
    </lineage>
</organism>
<reference evidence="1" key="3">
    <citation type="submission" date="2021-11" db="EMBL/GenBank/DDBJ databases">
        <authorList>
            <person name="Munson-Mcgee J."/>
            <person name="Field E."/>
            <person name="Bateson M."/>
            <person name="Rooney C."/>
            <person name="Stepanauskas R."/>
            <person name="Young M."/>
        </authorList>
    </citation>
    <scope>NUCLEOTIDE SEQUENCE</scope>
    <source>
        <strain evidence="1">SCGC AB-777_F03</strain>
    </source>
</reference>
<dbReference type="RefSeq" id="WP_228615479.1">
    <property type="nucleotide sequence ID" value="NZ_QEFP02000016.1"/>
</dbReference>
<name>A0AAE3EF83_NANST</name>
<dbReference type="Proteomes" id="UP000245509">
    <property type="component" value="Unassembled WGS sequence"/>
</dbReference>
<comment type="caution">
    <text evidence="1">The sequence shown here is derived from an EMBL/GenBank/DDBJ whole genome shotgun (WGS) entry which is preliminary data.</text>
</comment>
<evidence type="ECO:0000313" key="2">
    <source>
        <dbReference type="Proteomes" id="UP000245509"/>
    </source>
</evidence>
<evidence type="ECO:0000313" key="1">
    <source>
        <dbReference type="EMBL" id="MCC5447256.1"/>
    </source>
</evidence>
<dbReference type="EMBL" id="QEFP02000016">
    <property type="protein sequence ID" value="MCC5447256.1"/>
    <property type="molecule type" value="Genomic_DNA"/>
</dbReference>
<reference evidence="1" key="1">
    <citation type="journal article" date="2015" name="Appl. Environ. Microbiol.">
        <title>Nanoarchaeota, Their Sulfolobales Host, and Nanoarchaeota Virus Distribution across Yellowstone National Park Hot Springs.</title>
        <authorList>
            <person name="Munson-McGee J.H."/>
            <person name="Field E.K."/>
            <person name="Bateson M."/>
            <person name="Rooney C."/>
            <person name="Stepanauskas R."/>
            <person name="Young M.J."/>
        </authorList>
    </citation>
    <scope>NUCLEOTIDE SEQUENCE</scope>
    <source>
        <strain evidence="1">SCGC AB-777_F03</strain>
    </source>
</reference>
<dbReference type="AlphaFoldDB" id="A0AAE3EF83"/>
<sequence>MFKGWKTLREEIKRKEKEKRLKAIRRLGELLEKTGATPEETIKIIREIREEN</sequence>